<dbReference type="InterPro" id="IPR029046">
    <property type="entry name" value="LolA/LolB/LppX"/>
</dbReference>
<evidence type="ECO:0000256" key="1">
    <source>
        <dbReference type="ARBA" id="ARBA00004418"/>
    </source>
</evidence>
<dbReference type="EMBL" id="CP000360">
    <property type="protein sequence ID" value="ABF40576.1"/>
    <property type="molecule type" value="Genomic_DNA"/>
</dbReference>
<evidence type="ECO:0000313" key="12">
    <source>
        <dbReference type="Proteomes" id="UP000002432"/>
    </source>
</evidence>
<keyword evidence="6 10" id="KW-0732">Signal</keyword>
<name>Q1IRC4_KORVE</name>
<comment type="subunit">
    <text evidence="3">Monomer.</text>
</comment>
<gene>
    <name evidence="11" type="ordered locus">Acid345_1574</name>
</gene>
<evidence type="ECO:0000256" key="10">
    <source>
        <dbReference type="SAM" id="SignalP"/>
    </source>
</evidence>
<evidence type="ECO:0000256" key="4">
    <source>
        <dbReference type="ARBA" id="ARBA00014035"/>
    </source>
</evidence>
<proteinExistence type="inferred from homology"/>
<evidence type="ECO:0000256" key="6">
    <source>
        <dbReference type="ARBA" id="ARBA00022729"/>
    </source>
</evidence>
<keyword evidence="11" id="KW-0449">Lipoprotein</keyword>
<dbReference type="SUPFAM" id="SSF89392">
    <property type="entry name" value="Prokaryotic lipoproteins and lipoprotein localization factors"/>
    <property type="match status" value="1"/>
</dbReference>
<comment type="subcellular location">
    <subcellularLocation>
        <location evidence="1">Periplasm</location>
    </subcellularLocation>
</comment>
<dbReference type="NCBIfam" id="TIGR00547">
    <property type="entry name" value="lolA"/>
    <property type="match status" value="1"/>
</dbReference>
<evidence type="ECO:0000256" key="3">
    <source>
        <dbReference type="ARBA" id="ARBA00011245"/>
    </source>
</evidence>
<evidence type="ECO:0000313" key="11">
    <source>
        <dbReference type="EMBL" id="ABF40576.1"/>
    </source>
</evidence>
<evidence type="ECO:0000256" key="8">
    <source>
        <dbReference type="ARBA" id="ARBA00022927"/>
    </source>
</evidence>
<organism evidence="11 12">
    <name type="scientific">Koribacter versatilis (strain Ellin345)</name>
    <dbReference type="NCBI Taxonomy" id="204669"/>
    <lineage>
        <taxon>Bacteria</taxon>
        <taxon>Pseudomonadati</taxon>
        <taxon>Acidobacteriota</taxon>
        <taxon>Terriglobia</taxon>
        <taxon>Terriglobales</taxon>
        <taxon>Candidatus Korobacteraceae</taxon>
        <taxon>Candidatus Korobacter</taxon>
    </lineage>
</organism>
<keyword evidence="9" id="KW-0143">Chaperone</keyword>
<dbReference type="EnsemblBacteria" id="ABF40576">
    <property type="protein sequence ID" value="ABF40576"/>
    <property type="gene ID" value="Acid345_1574"/>
</dbReference>
<comment type="similarity">
    <text evidence="2">Belongs to the LolA family.</text>
</comment>
<accession>Q1IRC4</accession>
<dbReference type="KEGG" id="aba:Acid345_1574"/>
<dbReference type="Proteomes" id="UP000002432">
    <property type="component" value="Chromosome"/>
</dbReference>
<feature type="chain" id="PRO_5004191892" description="Outer-membrane lipoprotein carrier protein" evidence="10">
    <location>
        <begin position="20"/>
        <end position="219"/>
    </location>
</feature>
<reference evidence="11 12" key="1">
    <citation type="journal article" date="2009" name="Appl. Environ. Microbiol.">
        <title>Three genomes from the phylum Acidobacteria provide insight into the lifestyles of these microorganisms in soils.</title>
        <authorList>
            <person name="Ward N.L."/>
            <person name="Challacombe J.F."/>
            <person name="Janssen P.H."/>
            <person name="Henrissat B."/>
            <person name="Coutinho P.M."/>
            <person name="Wu M."/>
            <person name="Xie G."/>
            <person name="Haft D.H."/>
            <person name="Sait M."/>
            <person name="Badger J."/>
            <person name="Barabote R.D."/>
            <person name="Bradley B."/>
            <person name="Brettin T.S."/>
            <person name="Brinkac L.M."/>
            <person name="Bruce D."/>
            <person name="Creasy T."/>
            <person name="Daugherty S.C."/>
            <person name="Davidsen T.M."/>
            <person name="DeBoy R.T."/>
            <person name="Detter J.C."/>
            <person name="Dodson R.J."/>
            <person name="Durkin A.S."/>
            <person name="Ganapathy A."/>
            <person name="Gwinn-Giglio M."/>
            <person name="Han C.S."/>
            <person name="Khouri H."/>
            <person name="Kiss H."/>
            <person name="Kothari S.P."/>
            <person name="Madupu R."/>
            <person name="Nelson K.E."/>
            <person name="Nelson W.C."/>
            <person name="Paulsen I."/>
            <person name="Penn K."/>
            <person name="Ren Q."/>
            <person name="Rosovitz M.J."/>
            <person name="Selengut J.D."/>
            <person name="Shrivastava S."/>
            <person name="Sullivan S.A."/>
            <person name="Tapia R."/>
            <person name="Thompson L.S."/>
            <person name="Watkins K.L."/>
            <person name="Yang Q."/>
            <person name="Yu C."/>
            <person name="Zafar N."/>
            <person name="Zhou L."/>
            <person name="Kuske C.R."/>
        </authorList>
    </citation>
    <scope>NUCLEOTIDE SEQUENCE [LARGE SCALE GENOMIC DNA]</scope>
    <source>
        <strain evidence="11 12">Ellin345</strain>
    </source>
</reference>
<keyword evidence="12" id="KW-1185">Reference proteome</keyword>
<dbReference type="GO" id="GO:0042597">
    <property type="term" value="C:periplasmic space"/>
    <property type="evidence" value="ECO:0007669"/>
    <property type="project" value="UniProtKB-SubCell"/>
</dbReference>
<feature type="signal peptide" evidence="10">
    <location>
        <begin position="1"/>
        <end position="19"/>
    </location>
</feature>
<sequence length="219" mass="24494">MKSLFKSLVFLLLASLAFAQTDIKKLAEGVDHRYNDLRSMSAQFSERYSGNGMEREETGTLSLKKPGKMRWEYQSPREKLFVSDGKLAWFYVPGEKQVRQAQVKKLDDLRSPLRYLLGHTKLEKEFTGLSLAPDVKPAVAGNTVLRGIPVSMADRVSQVLLEITPEHRIARIVVSELDGSTTEFTFSQEQDNPSLADSSFEFKPPAGVEILQGSELTAP</sequence>
<evidence type="ECO:0000256" key="2">
    <source>
        <dbReference type="ARBA" id="ARBA00007615"/>
    </source>
</evidence>
<dbReference type="STRING" id="204669.Acid345_1574"/>
<dbReference type="HOGENOM" id="CLU_087560_2_0_0"/>
<dbReference type="InterPro" id="IPR004564">
    <property type="entry name" value="OM_lipoprot_carrier_LolA-like"/>
</dbReference>
<dbReference type="PANTHER" id="PTHR35869">
    <property type="entry name" value="OUTER-MEMBRANE LIPOPROTEIN CARRIER PROTEIN"/>
    <property type="match status" value="1"/>
</dbReference>
<dbReference type="GO" id="GO:0042953">
    <property type="term" value="P:lipoprotein transport"/>
    <property type="evidence" value="ECO:0007669"/>
    <property type="project" value="InterPro"/>
</dbReference>
<evidence type="ECO:0000256" key="9">
    <source>
        <dbReference type="ARBA" id="ARBA00023186"/>
    </source>
</evidence>
<dbReference type="CDD" id="cd16325">
    <property type="entry name" value="LolA"/>
    <property type="match status" value="1"/>
</dbReference>
<dbReference type="Pfam" id="PF03548">
    <property type="entry name" value="LolA"/>
    <property type="match status" value="1"/>
</dbReference>
<keyword evidence="8" id="KW-0653">Protein transport</keyword>
<dbReference type="InterPro" id="IPR018323">
    <property type="entry name" value="OM_lipoprot_carrier_LolA_Pbac"/>
</dbReference>
<dbReference type="eggNOG" id="COG2834">
    <property type="taxonomic scope" value="Bacteria"/>
</dbReference>
<keyword evidence="7" id="KW-0574">Periplasm</keyword>
<dbReference type="RefSeq" id="WP_011522378.1">
    <property type="nucleotide sequence ID" value="NC_008009.1"/>
</dbReference>
<dbReference type="Gene3D" id="2.50.20.10">
    <property type="entry name" value="Lipoprotein localisation LolA/LolB/LppX"/>
    <property type="match status" value="1"/>
</dbReference>
<keyword evidence="5" id="KW-0813">Transport</keyword>
<evidence type="ECO:0000256" key="5">
    <source>
        <dbReference type="ARBA" id="ARBA00022448"/>
    </source>
</evidence>
<dbReference type="AlphaFoldDB" id="Q1IRC4"/>
<dbReference type="PANTHER" id="PTHR35869:SF1">
    <property type="entry name" value="OUTER-MEMBRANE LIPOPROTEIN CARRIER PROTEIN"/>
    <property type="match status" value="1"/>
</dbReference>
<protein>
    <recommendedName>
        <fullName evidence="4">Outer-membrane lipoprotein carrier protein</fullName>
    </recommendedName>
</protein>
<evidence type="ECO:0000256" key="7">
    <source>
        <dbReference type="ARBA" id="ARBA00022764"/>
    </source>
</evidence>